<evidence type="ECO:0000256" key="2">
    <source>
        <dbReference type="ARBA" id="ARBA00022603"/>
    </source>
</evidence>
<dbReference type="CDD" id="cd02440">
    <property type="entry name" value="AdoMet_MTases"/>
    <property type="match status" value="1"/>
</dbReference>
<accession>A0A1H0VPC3</accession>
<dbReference type="Gene3D" id="1.10.8.10">
    <property type="entry name" value="DNA helicase RuvA subunit, C-terminal domain"/>
    <property type="match status" value="1"/>
</dbReference>
<keyword evidence="9" id="KW-1185">Reference proteome</keyword>
<evidence type="ECO:0000256" key="3">
    <source>
        <dbReference type="ARBA" id="ARBA00022679"/>
    </source>
</evidence>
<dbReference type="PROSITE" id="PS00092">
    <property type="entry name" value="N6_MTASE"/>
    <property type="match status" value="1"/>
</dbReference>
<reference evidence="9" key="1">
    <citation type="submission" date="2016-10" db="EMBL/GenBank/DDBJ databases">
        <authorList>
            <person name="Varghese N."/>
            <person name="Submissions S."/>
        </authorList>
    </citation>
    <scope>NUCLEOTIDE SEQUENCE [LARGE SCALE GENOMIC DNA]</scope>
    <source>
        <strain evidence="9">CGMCC 4.6609</strain>
    </source>
</reference>
<dbReference type="InterPro" id="IPR050320">
    <property type="entry name" value="N5-glutamine_MTase"/>
</dbReference>
<dbReference type="STRING" id="641025.SAMN05421507_11526"/>
<evidence type="ECO:0000313" key="8">
    <source>
        <dbReference type="EMBL" id="SDP80028.1"/>
    </source>
</evidence>
<keyword evidence="3 8" id="KW-0808">Transferase</keyword>
<dbReference type="AlphaFoldDB" id="A0A1H0VPC3"/>
<dbReference type="EMBL" id="FNIX01000015">
    <property type="protein sequence ID" value="SDP80028.1"/>
    <property type="molecule type" value="Genomic_DNA"/>
</dbReference>
<evidence type="ECO:0000259" key="6">
    <source>
        <dbReference type="Pfam" id="PF05175"/>
    </source>
</evidence>
<evidence type="ECO:0000256" key="5">
    <source>
        <dbReference type="ARBA" id="ARBA00048391"/>
    </source>
</evidence>
<keyword evidence="2 8" id="KW-0489">Methyltransferase</keyword>
<dbReference type="Proteomes" id="UP000199691">
    <property type="component" value="Unassembled WGS sequence"/>
</dbReference>
<feature type="domain" description="Methyltransferase small" evidence="6">
    <location>
        <begin position="114"/>
        <end position="203"/>
    </location>
</feature>
<dbReference type="GO" id="GO:0032259">
    <property type="term" value="P:methylation"/>
    <property type="evidence" value="ECO:0007669"/>
    <property type="project" value="UniProtKB-KW"/>
</dbReference>
<proteinExistence type="predicted"/>
<feature type="domain" description="Release factor glutamine methyltransferase N-terminal" evidence="7">
    <location>
        <begin position="9"/>
        <end position="77"/>
    </location>
</feature>
<protein>
    <recommendedName>
        <fullName evidence="1">peptide chain release factor N(5)-glutamine methyltransferase</fullName>
        <ecNumber evidence="1">2.1.1.297</ecNumber>
    </recommendedName>
</protein>
<dbReference type="InterPro" id="IPR029063">
    <property type="entry name" value="SAM-dependent_MTases_sf"/>
</dbReference>
<organism evidence="8 9">
    <name type="scientific">Lentzea jiangxiensis</name>
    <dbReference type="NCBI Taxonomy" id="641025"/>
    <lineage>
        <taxon>Bacteria</taxon>
        <taxon>Bacillati</taxon>
        <taxon>Actinomycetota</taxon>
        <taxon>Actinomycetes</taxon>
        <taxon>Pseudonocardiales</taxon>
        <taxon>Pseudonocardiaceae</taxon>
        <taxon>Lentzea</taxon>
    </lineage>
</organism>
<keyword evidence="4" id="KW-0949">S-adenosyl-L-methionine</keyword>
<dbReference type="RefSeq" id="WP_090102033.1">
    <property type="nucleotide sequence ID" value="NZ_FNIX01000015.1"/>
</dbReference>
<name>A0A1H0VPC3_9PSEU</name>
<evidence type="ECO:0000259" key="7">
    <source>
        <dbReference type="Pfam" id="PF17827"/>
    </source>
</evidence>
<dbReference type="GO" id="GO:0102559">
    <property type="term" value="F:peptide chain release factor N(5)-glutamine methyltransferase activity"/>
    <property type="evidence" value="ECO:0007669"/>
    <property type="project" value="UniProtKB-EC"/>
</dbReference>
<dbReference type="InterPro" id="IPR002052">
    <property type="entry name" value="DNA_methylase_N6_adenine_CS"/>
</dbReference>
<dbReference type="InterPro" id="IPR007848">
    <property type="entry name" value="Small_mtfrase_dom"/>
</dbReference>
<evidence type="ECO:0000256" key="1">
    <source>
        <dbReference type="ARBA" id="ARBA00012771"/>
    </source>
</evidence>
<sequence length="288" mass="30383">MTEAPTLAELLDDAEKTLADAGAWAPRADAEALAAHALGRPAGALPGDTRLDATTAERVRDLVAGRARRVPLEYLTGRARLGGIELAVGPGVFVPRRHTEPLLAWGLAAIRQVANPVVVDLCSGSGAIALAVAHARPDARVHAVELSPEALVWARRNAAVRAEAGDTPIVLHEGDVTAPDLFAELDGGVDLLLANPPFVVENRVLPPEWQRHQPHPALFSGHDGLVVIRAVTSAAARLLRPGGGVAVEHDDEQAPAVMSLLGDLGVFENITDHTDHNDLPRYTTARKA</sequence>
<evidence type="ECO:0000256" key="4">
    <source>
        <dbReference type="ARBA" id="ARBA00022691"/>
    </source>
</evidence>
<dbReference type="PANTHER" id="PTHR18895:SF74">
    <property type="entry name" value="MTRF1L RELEASE FACTOR GLUTAMINE METHYLTRANSFERASE"/>
    <property type="match status" value="1"/>
</dbReference>
<dbReference type="OrthoDB" id="9800643at2"/>
<dbReference type="InterPro" id="IPR004556">
    <property type="entry name" value="HemK-like"/>
</dbReference>
<gene>
    <name evidence="8" type="ORF">SAMN05421507_11526</name>
</gene>
<dbReference type="EC" id="2.1.1.297" evidence="1"/>
<comment type="catalytic activity">
    <reaction evidence="5">
        <text>L-glutaminyl-[peptide chain release factor] + S-adenosyl-L-methionine = N(5)-methyl-L-glutaminyl-[peptide chain release factor] + S-adenosyl-L-homocysteine + H(+)</text>
        <dbReference type="Rhea" id="RHEA:42896"/>
        <dbReference type="Rhea" id="RHEA-COMP:10271"/>
        <dbReference type="Rhea" id="RHEA-COMP:10272"/>
        <dbReference type="ChEBI" id="CHEBI:15378"/>
        <dbReference type="ChEBI" id="CHEBI:30011"/>
        <dbReference type="ChEBI" id="CHEBI:57856"/>
        <dbReference type="ChEBI" id="CHEBI:59789"/>
        <dbReference type="ChEBI" id="CHEBI:61891"/>
        <dbReference type="EC" id="2.1.1.297"/>
    </reaction>
</comment>
<evidence type="ECO:0000313" key="9">
    <source>
        <dbReference type="Proteomes" id="UP000199691"/>
    </source>
</evidence>
<dbReference type="Gene3D" id="3.40.50.150">
    <property type="entry name" value="Vaccinia Virus protein VP39"/>
    <property type="match status" value="1"/>
</dbReference>
<dbReference type="InterPro" id="IPR040758">
    <property type="entry name" value="PrmC_N"/>
</dbReference>
<dbReference type="NCBIfam" id="TIGR00536">
    <property type="entry name" value="hemK_fam"/>
    <property type="match status" value="1"/>
</dbReference>
<dbReference type="Pfam" id="PF17827">
    <property type="entry name" value="PrmC_N"/>
    <property type="match status" value="1"/>
</dbReference>
<dbReference type="Pfam" id="PF05175">
    <property type="entry name" value="MTS"/>
    <property type="match status" value="1"/>
</dbReference>
<dbReference type="SUPFAM" id="SSF53335">
    <property type="entry name" value="S-adenosyl-L-methionine-dependent methyltransferases"/>
    <property type="match status" value="1"/>
</dbReference>
<dbReference type="PANTHER" id="PTHR18895">
    <property type="entry name" value="HEMK METHYLTRANSFERASE"/>
    <property type="match status" value="1"/>
</dbReference>
<dbReference type="GO" id="GO:0003676">
    <property type="term" value="F:nucleic acid binding"/>
    <property type="evidence" value="ECO:0007669"/>
    <property type="project" value="InterPro"/>
</dbReference>